<keyword evidence="2" id="KW-1185">Reference proteome</keyword>
<accession>A0AAV7H625</accession>
<proteinExistence type="predicted"/>
<comment type="caution">
    <text evidence="1">The sequence shown here is derived from an EMBL/GenBank/DDBJ whole genome shotgun (WGS) entry which is preliminary data.</text>
</comment>
<organism evidence="1 2">
    <name type="scientific">Dendrobium chrysotoxum</name>
    <name type="common">Orchid</name>
    <dbReference type="NCBI Taxonomy" id="161865"/>
    <lineage>
        <taxon>Eukaryota</taxon>
        <taxon>Viridiplantae</taxon>
        <taxon>Streptophyta</taxon>
        <taxon>Embryophyta</taxon>
        <taxon>Tracheophyta</taxon>
        <taxon>Spermatophyta</taxon>
        <taxon>Magnoliopsida</taxon>
        <taxon>Liliopsida</taxon>
        <taxon>Asparagales</taxon>
        <taxon>Orchidaceae</taxon>
        <taxon>Epidendroideae</taxon>
        <taxon>Malaxideae</taxon>
        <taxon>Dendrobiinae</taxon>
        <taxon>Dendrobium</taxon>
    </lineage>
</organism>
<dbReference type="AlphaFoldDB" id="A0AAV7H625"/>
<evidence type="ECO:0000313" key="1">
    <source>
        <dbReference type="EMBL" id="KAH0463264.1"/>
    </source>
</evidence>
<reference evidence="1 2" key="1">
    <citation type="journal article" date="2021" name="Hortic Res">
        <title>Chromosome-scale assembly of the Dendrobium chrysotoxum genome enhances the understanding of orchid evolution.</title>
        <authorList>
            <person name="Zhang Y."/>
            <person name="Zhang G.Q."/>
            <person name="Zhang D."/>
            <person name="Liu X.D."/>
            <person name="Xu X.Y."/>
            <person name="Sun W.H."/>
            <person name="Yu X."/>
            <person name="Zhu X."/>
            <person name="Wang Z.W."/>
            <person name="Zhao X."/>
            <person name="Zhong W.Y."/>
            <person name="Chen H."/>
            <person name="Yin W.L."/>
            <person name="Huang T."/>
            <person name="Niu S.C."/>
            <person name="Liu Z.J."/>
        </authorList>
    </citation>
    <scope>NUCLEOTIDE SEQUENCE [LARGE SCALE GENOMIC DNA]</scope>
    <source>
        <strain evidence="1">Lindl</strain>
    </source>
</reference>
<name>A0AAV7H625_DENCH</name>
<protein>
    <submittedName>
        <fullName evidence="1">Uncharacterized protein</fullName>
    </submittedName>
</protein>
<sequence>MQLQPIRWRLDYILCAFLVICRGTTGVNKLLPKISGNLSDGISGGLPAKEATDDRQKIFGGSFHSFALSTSNVGAAGEWVAGPRIIDMIINTKQEHQEQQLKLPTNDLIGRGEAKEFVLQWMRKPSNEYQTSSYCNISVLCVVGHGGMGKTLL</sequence>
<gene>
    <name evidence="1" type="ORF">IEQ34_007846</name>
</gene>
<dbReference type="EMBL" id="JAGFBR010000008">
    <property type="protein sequence ID" value="KAH0463264.1"/>
    <property type="molecule type" value="Genomic_DNA"/>
</dbReference>
<dbReference type="Proteomes" id="UP000775213">
    <property type="component" value="Unassembled WGS sequence"/>
</dbReference>
<evidence type="ECO:0000313" key="2">
    <source>
        <dbReference type="Proteomes" id="UP000775213"/>
    </source>
</evidence>